<dbReference type="EMBL" id="BPLQ01005519">
    <property type="protein sequence ID" value="GIY15348.1"/>
    <property type="molecule type" value="Genomic_DNA"/>
</dbReference>
<sequence>MLTLTKPKISIIFKKSHSAEDAIIIPSPNCHRHASAAGFEPLEPASCFSVQINFRSVVILHSIPNHLHNKRHSRVMRGMIVCDGAPQNITLPFLPRVFPLLCLRNRITPQPRRG</sequence>
<proteinExistence type="predicted"/>
<accession>A0AAV4R5I5</accession>
<gene>
    <name evidence="1" type="ORF">CDAR_13291</name>
</gene>
<name>A0AAV4R5I5_9ARAC</name>
<organism evidence="1 2">
    <name type="scientific">Caerostris darwini</name>
    <dbReference type="NCBI Taxonomy" id="1538125"/>
    <lineage>
        <taxon>Eukaryota</taxon>
        <taxon>Metazoa</taxon>
        <taxon>Ecdysozoa</taxon>
        <taxon>Arthropoda</taxon>
        <taxon>Chelicerata</taxon>
        <taxon>Arachnida</taxon>
        <taxon>Araneae</taxon>
        <taxon>Araneomorphae</taxon>
        <taxon>Entelegynae</taxon>
        <taxon>Araneoidea</taxon>
        <taxon>Araneidae</taxon>
        <taxon>Caerostris</taxon>
    </lineage>
</organism>
<evidence type="ECO:0000313" key="2">
    <source>
        <dbReference type="Proteomes" id="UP001054837"/>
    </source>
</evidence>
<reference evidence="1 2" key="1">
    <citation type="submission" date="2021-06" db="EMBL/GenBank/DDBJ databases">
        <title>Caerostris darwini draft genome.</title>
        <authorList>
            <person name="Kono N."/>
            <person name="Arakawa K."/>
        </authorList>
    </citation>
    <scope>NUCLEOTIDE SEQUENCE [LARGE SCALE GENOMIC DNA]</scope>
</reference>
<comment type="caution">
    <text evidence="1">The sequence shown here is derived from an EMBL/GenBank/DDBJ whole genome shotgun (WGS) entry which is preliminary data.</text>
</comment>
<dbReference type="Proteomes" id="UP001054837">
    <property type="component" value="Unassembled WGS sequence"/>
</dbReference>
<evidence type="ECO:0000313" key="1">
    <source>
        <dbReference type="EMBL" id="GIY15348.1"/>
    </source>
</evidence>
<keyword evidence="2" id="KW-1185">Reference proteome</keyword>
<protein>
    <submittedName>
        <fullName evidence="1">Uncharacterized protein</fullName>
    </submittedName>
</protein>
<dbReference type="AlphaFoldDB" id="A0AAV4R5I5"/>